<accession>A0ABQ2J0A4</accession>
<keyword evidence="3" id="KW-1185">Reference proteome</keyword>
<feature type="compositionally biased region" description="Polar residues" evidence="1">
    <location>
        <begin position="62"/>
        <end position="71"/>
    </location>
</feature>
<evidence type="ECO:0000313" key="2">
    <source>
        <dbReference type="EMBL" id="GGN33469.1"/>
    </source>
</evidence>
<feature type="compositionally biased region" description="Pro residues" evidence="1">
    <location>
        <begin position="1"/>
        <end position="12"/>
    </location>
</feature>
<feature type="compositionally biased region" description="Basic and acidic residues" evidence="1">
    <location>
        <begin position="18"/>
        <end position="56"/>
    </location>
</feature>
<comment type="caution">
    <text evidence="2">The sequence shown here is derived from an EMBL/GenBank/DDBJ whole genome shotgun (WGS) entry which is preliminary data.</text>
</comment>
<evidence type="ECO:0000256" key="1">
    <source>
        <dbReference type="SAM" id="MobiDB-lite"/>
    </source>
</evidence>
<gene>
    <name evidence="2" type="ORF">GCM10010842_11160</name>
</gene>
<dbReference type="Proteomes" id="UP000645517">
    <property type="component" value="Unassembled WGS sequence"/>
</dbReference>
<protein>
    <submittedName>
        <fullName evidence="2">Uncharacterized protein</fullName>
    </submittedName>
</protein>
<name>A0ABQ2J0A4_9DEIO</name>
<sequence>MKVIPPLSPPARGPVARTLRDMTRDDTREYAPEGEIRDDGTTGELLNDKMAAEDLLRGAASAESSNPNDQPGFQDGVLGGSDFEDRQGTPNNDGDSDLEGRAAGGEGTHRSGGIDGGPARTTPLPGAKK</sequence>
<reference evidence="3" key="1">
    <citation type="journal article" date="2019" name="Int. J. Syst. Evol. Microbiol.">
        <title>The Global Catalogue of Microorganisms (GCM) 10K type strain sequencing project: providing services to taxonomists for standard genome sequencing and annotation.</title>
        <authorList>
            <consortium name="The Broad Institute Genomics Platform"/>
            <consortium name="The Broad Institute Genome Sequencing Center for Infectious Disease"/>
            <person name="Wu L."/>
            <person name="Ma J."/>
        </authorList>
    </citation>
    <scope>NUCLEOTIDE SEQUENCE [LARGE SCALE GENOMIC DNA]</scope>
    <source>
        <strain evidence="3">JCM 16918</strain>
    </source>
</reference>
<dbReference type="EMBL" id="BMOR01000003">
    <property type="protein sequence ID" value="GGN33469.1"/>
    <property type="molecule type" value="Genomic_DNA"/>
</dbReference>
<evidence type="ECO:0000313" key="3">
    <source>
        <dbReference type="Proteomes" id="UP000645517"/>
    </source>
</evidence>
<proteinExistence type="predicted"/>
<feature type="region of interest" description="Disordered" evidence="1">
    <location>
        <begin position="1"/>
        <end position="129"/>
    </location>
</feature>
<organism evidence="2 3">
    <name type="scientific">Deinococcus daejeonensis</name>
    <dbReference type="NCBI Taxonomy" id="1007098"/>
    <lineage>
        <taxon>Bacteria</taxon>
        <taxon>Thermotogati</taxon>
        <taxon>Deinococcota</taxon>
        <taxon>Deinococci</taxon>
        <taxon>Deinococcales</taxon>
        <taxon>Deinococcaceae</taxon>
        <taxon>Deinococcus</taxon>
    </lineage>
</organism>